<gene>
    <name evidence="2" type="ORF">AVDCRST_MAG02-434</name>
</gene>
<feature type="compositionally biased region" description="Basic residues" evidence="1">
    <location>
        <begin position="67"/>
        <end position="80"/>
    </location>
</feature>
<dbReference type="AlphaFoldDB" id="A0A6J4QPS0"/>
<feature type="region of interest" description="Disordered" evidence="1">
    <location>
        <begin position="1"/>
        <end position="80"/>
    </location>
</feature>
<accession>A0A6J4QPS0</accession>
<sequence length="80" mass="8780">VAGHHGQDPGPLRGARENTRPRGHPPRGGRGPRQDRANRPRPAGSLGPPPPRDGRRERRPQGGLLRPLHRGPRRRRAGPV</sequence>
<dbReference type="EMBL" id="CADCVH010000010">
    <property type="protein sequence ID" value="CAA9445874.1"/>
    <property type="molecule type" value="Genomic_DNA"/>
</dbReference>
<feature type="non-terminal residue" evidence="2">
    <location>
        <position position="80"/>
    </location>
</feature>
<organism evidence="2">
    <name type="scientific">uncultured Rubrobacteraceae bacterium</name>
    <dbReference type="NCBI Taxonomy" id="349277"/>
    <lineage>
        <taxon>Bacteria</taxon>
        <taxon>Bacillati</taxon>
        <taxon>Actinomycetota</taxon>
        <taxon>Rubrobacteria</taxon>
        <taxon>Rubrobacterales</taxon>
        <taxon>Rubrobacteraceae</taxon>
        <taxon>environmental samples</taxon>
    </lineage>
</organism>
<evidence type="ECO:0000256" key="1">
    <source>
        <dbReference type="SAM" id="MobiDB-lite"/>
    </source>
</evidence>
<protein>
    <submittedName>
        <fullName evidence="2">Uncharacterized protein</fullName>
    </submittedName>
</protein>
<reference evidence="2" key="1">
    <citation type="submission" date="2020-02" db="EMBL/GenBank/DDBJ databases">
        <authorList>
            <person name="Meier V. D."/>
        </authorList>
    </citation>
    <scope>NUCLEOTIDE SEQUENCE</scope>
    <source>
        <strain evidence="2">AVDCRST_MAG02</strain>
    </source>
</reference>
<proteinExistence type="predicted"/>
<evidence type="ECO:0000313" key="2">
    <source>
        <dbReference type="EMBL" id="CAA9445874.1"/>
    </source>
</evidence>
<feature type="non-terminal residue" evidence="2">
    <location>
        <position position="1"/>
    </location>
</feature>
<name>A0A6J4QPS0_9ACTN</name>